<proteinExistence type="predicted"/>
<protein>
    <recommendedName>
        <fullName evidence="3">TIGR02221 family CRISPR-associated protein</fullName>
    </recommendedName>
</protein>
<evidence type="ECO:0008006" key="3">
    <source>
        <dbReference type="Google" id="ProtNLM"/>
    </source>
</evidence>
<dbReference type="RefSeq" id="WP_039773596.1">
    <property type="nucleotide sequence ID" value="NZ_BJLA01000004.1"/>
</dbReference>
<gene>
    <name evidence="1" type="ORF">CDIOL_17210</name>
</gene>
<dbReference type="NCBIfam" id="NF040559">
    <property type="entry name" value="CAS_Csx20"/>
    <property type="match status" value="1"/>
</dbReference>
<evidence type="ECO:0000313" key="2">
    <source>
        <dbReference type="Proteomes" id="UP000325212"/>
    </source>
</evidence>
<sequence length="565" mass="66337">MSKKLFTFLGTTDYKPTVYYFNDDSVSEDNYEKLKTPYVQLSLCKKLGYDTELIVFLTPEAREANWISKDKKEGLQEILKKEGINAKAVDIKSGKDVNELWDNFNTIFEEFDKETDVYVDITYSLRSIPIIFMSLLSYARAVKKINIKGIYYGAFEVSETINIDNEELKLAPIFDLTFFNRIQDWANGTEKFLTTGDSRLLSDEILSVKNSVKEIFKTGTIDERNEARLMESIAKSLKAYSEDLFSCRGKKIVTDCKRLKDELNKIKKITISDFTPFSKIIDQLIDKFMPYTGEVINDSIYAIEQGREFRLLQQSYTMLQETLITYLTIGIGLDYKEKKQRKIAEDIMKEFYYRDESNCKLSEEEELFKAKSDEKIMVKIGQLYKEISDYRNDINHNGFSSGMHYSTFENNLYVFIEKFKEIVNNSYETNAEENLHKSAVSILSHKLLKSQEEELNRDWKVKRIVTLPEELRNEWSNINPNVEIEDDFNLVYKLKTFILENTNQEDYVIVQGEWGMTFTIVNMCFELNRVPIYATTERKTKETVKDGQVHSEKVFEHIRFRKYRI</sequence>
<dbReference type="NCBIfam" id="TIGR02221">
    <property type="entry name" value="cas_TM1812"/>
    <property type="match status" value="1"/>
</dbReference>
<name>A0AAV3VXY2_9CLOT</name>
<keyword evidence="2" id="KW-1185">Reference proteome</keyword>
<reference evidence="1 2" key="1">
    <citation type="submission" date="2019-06" db="EMBL/GenBank/DDBJ databases">
        <title>Draft genome sequence of Clostridium diolis DSM 15410.</title>
        <authorList>
            <person name="Kobayashi H."/>
            <person name="Tanizawa Y."/>
            <person name="Tohno M."/>
        </authorList>
    </citation>
    <scope>NUCLEOTIDE SEQUENCE [LARGE SCALE GENOMIC DNA]</scope>
    <source>
        <strain evidence="1 2">DSM 15410</strain>
    </source>
</reference>
<evidence type="ECO:0000313" key="1">
    <source>
        <dbReference type="EMBL" id="GEA30798.1"/>
    </source>
</evidence>
<dbReference type="CDD" id="cd09732">
    <property type="entry name" value="Csx1_III-U"/>
    <property type="match status" value="1"/>
</dbReference>
<dbReference type="Proteomes" id="UP000325212">
    <property type="component" value="Unassembled WGS sequence"/>
</dbReference>
<comment type="caution">
    <text evidence="1">The sequence shown here is derived from an EMBL/GenBank/DDBJ whole genome shotgun (WGS) entry which is preliminary data.</text>
</comment>
<dbReference type="InterPro" id="IPR011742">
    <property type="entry name" value="CRISPR-assoc_prot_TM1812"/>
</dbReference>
<accession>A0AAV3VXY2</accession>
<dbReference type="EMBL" id="BJLA01000004">
    <property type="protein sequence ID" value="GEA30798.1"/>
    <property type="molecule type" value="Genomic_DNA"/>
</dbReference>
<dbReference type="InterPro" id="IPR049811">
    <property type="entry name" value="MJ1673-like_dom"/>
</dbReference>
<dbReference type="AlphaFoldDB" id="A0AAV3VXY2"/>
<organism evidence="1 2">
    <name type="scientific">Clostridium diolis</name>
    <dbReference type="NCBI Taxonomy" id="223919"/>
    <lineage>
        <taxon>Bacteria</taxon>
        <taxon>Bacillati</taxon>
        <taxon>Bacillota</taxon>
        <taxon>Clostridia</taxon>
        <taxon>Eubacteriales</taxon>
        <taxon>Clostridiaceae</taxon>
        <taxon>Clostridium</taxon>
    </lineage>
</organism>